<dbReference type="InterPro" id="IPR000073">
    <property type="entry name" value="AB_hydrolase_1"/>
</dbReference>
<dbReference type="EMBL" id="DXDC01000116">
    <property type="protein sequence ID" value="HIY65389.1"/>
    <property type="molecule type" value="Genomic_DNA"/>
</dbReference>
<dbReference type="Pfam" id="PF00561">
    <property type="entry name" value="Abhydrolase_1"/>
    <property type="match status" value="1"/>
</dbReference>
<feature type="domain" description="AB hydrolase-1" evidence="1">
    <location>
        <begin position="14"/>
        <end position="119"/>
    </location>
</feature>
<reference evidence="2" key="2">
    <citation type="submission" date="2021-04" db="EMBL/GenBank/DDBJ databases">
        <authorList>
            <person name="Gilroy R."/>
        </authorList>
    </citation>
    <scope>NUCLEOTIDE SEQUENCE</scope>
    <source>
        <strain evidence="2">ChiGjej1B1-98</strain>
    </source>
</reference>
<feature type="non-terminal residue" evidence="2">
    <location>
        <position position="169"/>
    </location>
</feature>
<evidence type="ECO:0000259" key="1">
    <source>
        <dbReference type="Pfam" id="PF00561"/>
    </source>
</evidence>
<reference evidence="2" key="1">
    <citation type="journal article" date="2021" name="PeerJ">
        <title>Extensive microbial diversity within the chicken gut microbiome revealed by metagenomics and culture.</title>
        <authorList>
            <person name="Gilroy R."/>
            <person name="Ravi A."/>
            <person name="Getino M."/>
            <person name="Pursley I."/>
            <person name="Horton D.L."/>
            <person name="Alikhan N.F."/>
            <person name="Baker D."/>
            <person name="Gharbi K."/>
            <person name="Hall N."/>
            <person name="Watson M."/>
            <person name="Adriaenssens E.M."/>
            <person name="Foster-Nyarko E."/>
            <person name="Jarju S."/>
            <person name="Secka A."/>
            <person name="Antonio M."/>
            <person name="Oren A."/>
            <person name="Chaudhuri R.R."/>
            <person name="La Ragione R."/>
            <person name="Hildebrand F."/>
            <person name="Pallen M.J."/>
        </authorList>
    </citation>
    <scope>NUCLEOTIDE SEQUENCE</scope>
    <source>
        <strain evidence="2">ChiGjej1B1-98</strain>
    </source>
</reference>
<dbReference type="PANTHER" id="PTHR43798">
    <property type="entry name" value="MONOACYLGLYCEROL LIPASE"/>
    <property type="match status" value="1"/>
</dbReference>
<organism evidence="2 3">
    <name type="scientific">Candidatus Agrococcus pullicola</name>
    <dbReference type="NCBI Taxonomy" id="2838429"/>
    <lineage>
        <taxon>Bacteria</taxon>
        <taxon>Bacillati</taxon>
        <taxon>Actinomycetota</taxon>
        <taxon>Actinomycetes</taxon>
        <taxon>Micrococcales</taxon>
        <taxon>Microbacteriaceae</taxon>
        <taxon>Agrococcus</taxon>
    </lineage>
</organism>
<dbReference type="Gene3D" id="3.40.50.1820">
    <property type="entry name" value="alpha/beta hydrolase"/>
    <property type="match status" value="1"/>
</dbReference>
<dbReference type="AlphaFoldDB" id="A0A9D2C924"/>
<evidence type="ECO:0000313" key="2">
    <source>
        <dbReference type="EMBL" id="HIY65389.1"/>
    </source>
</evidence>
<accession>A0A9D2C924</accession>
<dbReference type="Proteomes" id="UP000824005">
    <property type="component" value="Unassembled WGS sequence"/>
</dbReference>
<gene>
    <name evidence="2" type="ORF">H9830_03830</name>
</gene>
<dbReference type="SUPFAM" id="SSF53474">
    <property type="entry name" value="alpha/beta-Hydrolases"/>
    <property type="match status" value="1"/>
</dbReference>
<dbReference type="PANTHER" id="PTHR43798:SF6">
    <property type="entry name" value="HYDROLASE, PUTATIVE (AFU_ORTHOLOGUE AFUA_4G13070)-RELATED"/>
    <property type="match status" value="1"/>
</dbReference>
<name>A0A9D2C924_9MICO</name>
<dbReference type="GO" id="GO:0016787">
    <property type="term" value="F:hydrolase activity"/>
    <property type="evidence" value="ECO:0007669"/>
    <property type="project" value="UniProtKB-KW"/>
</dbReference>
<sequence>MTEPHVVRRGHGIPLLCVHGNGVDHRLLLALDDALAESGSWERIYLDLPGFGETPPLAGRGGLPDYVDWLDNAVTELIGTTPFAVLGNSMGGLLARALAARRMRQCLGLAMLAPIVDPVRENRTLPGREVLREDHALLRSLDPEDAETYAEMAVTQSRQNWQRFQRSAL</sequence>
<protein>
    <submittedName>
        <fullName evidence="2">Alpha/beta fold hydrolase</fullName>
    </submittedName>
</protein>
<dbReference type="InterPro" id="IPR050266">
    <property type="entry name" value="AB_hydrolase_sf"/>
</dbReference>
<evidence type="ECO:0000313" key="3">
    <source>
        <dbReference type="Proteomes" id="UP000824005"/>
    </source>
</evidence>
<dbReference type="InterPro" id="IPR029058">
    <property type="entry name" value="AB_hydrolase_fold"/>
</dbReference>
<comment type="caution">
    <text evidence="2">The sequence shown here is derived from an EMBL/GenBank/DDBJ whole genome shotgun (WGS) entry which is preliminary data.</text>
</comment>
<proteinExistence type="predicted"/>
<keyword evidence="2" id="KW-0378">Hydrolase</keyword>